<evidence type="ECO:0000313" key="3">
    <source>
        <dbReference type="Proteomes" id="UP001445335"/>
    </source>
</evidence>
<reference evidence="2 3" key="1">
    <citation type="journal article" date="2024" name="Nat. Commun.">
        <title>Phylogenomics reveals the evolutionary origins of lichenization in chlorophyte algae.</title>
        <authorList>
            <person name="Puginier C."/>
            <person name="Libourel C."/>
            <person name="Otte J."/>
            <person name="Skaloud P."/>
            <person name="Haon M."/>
            <person name="Grisel S."/>
            <person name="Petersen M."/>
            <person name="Berrin J.G."/>
            <person name="Delaux P.M."/>
            <person name="Dal Grande F."/>
            <person name="Keller J."/>
        </authorList>
    </citation>
    <scope>NUCLEOTIDE SEQUENCE [LARGE SCALE GENOMIC DNA]</scope>
    <source>
        <strain evidence="2 3">SAG 245.80</strain>
    </source>
</reference>
<dbReference type="AlphaFoldDB" id="A0AAW1R1X6"/>
<feature type="region of interest" description="Disordered" evidence="1">
    <location>
        <begin position="1"/>
        <end position="30"/>
    </location>
</feature>
<organism evidence="2 3">
    <name type="scientific">Elliptochloris bilobata</name>
    <dbReference type="NCBI Taxonomy" id="381761"/>
    <lineage>
        <taxon>Eukaryota</taxon>
        <taxon>Viridiplantae</taxon>
        <taxon>Chlorophyta</taxon>
        <taxon>core chlorophytes</taxon>
        <taxon>Trebouxiophyceae</taxon>
        <taxon>Trebouxiophyceae incertae sedis</taxon>
        <taxon>Elliptochloris clade</taxon>
        <taxon>Elliptochloris</taxon>
    </lineage>
</organism>
<protein>
    <submittedName>
        <fullName evidence="2">Uncharacterized protein</fullName>
    </submittedName>
</protein>
<dbReference type="EMBL" id="JALJOU010000056">
    <property type="protein sequence ID" value="KAK9827666.1"/>
    <property type="molecule type" value="Genomic_DNA"/>
</dbReference>
<proteinExistence type="predicted"/>
<keyword evidence="3" id="KW-1185">Reference proteome</keyword>
<accession>A0AAW1R1X6</accession>
<dbReference type="Proteomes" id="UP001445335">
    <property type="component" value="Unassembled WGS sequence"/>
</dbReference>
<gene>
    <name evidence="2" type="ORF">WJX81_005176</name>
</gene>
<evidence type="ECO:0000256" key="1">
    <source>
        <dbReference type="SAM" id="MobiDB-lite"/>
    </source>
</evidence>
<comment type="caution">
    <text evidence="2">The sequence shown here is derived from an EMBL/GenBank/DDBJ whole genome shotgun (WGS) entry which is preliminary data.</text>
</comment>
<evidence type="ECO:0000313" key="2">
    <source>
        <dbReference type="EMBL" id="KAK9827666.1"/>
    </source>
</evidence>
<sequence>MRKRQCAAAAQKGSGGSFNPFQNKQKEDAARKALQEMFKGKDDALAAYDGNDGGKTIAAVALFAGVLLGVPLLRQVPRLAIAGARWVLRLDGRGSRRRRRPAPGAAAALGDDLGPAEAAVIAKYGAVEEQEVTGALRVLQKERV</sequence>
<name>A0AAW1R1X6_9CHLO</name>